<dbReference type="SUPFAM" id="SSF54593">
    <property type="entry name" value="Glyoxalase/Bleomycin resistance protein/Dihydroxybiphenyl dioxygenase"/>
    <property type="match status" value="1"/>
</dbReference>
<dbReference type="EMBL" id="UGSZ01000001">
    <property type="protein sequence ID" value="SUB57576.1"/>
    <property type="molecule type" value="Genomic_DNA"/>
</dbReference>
<dbReference type="InterPro" id="IPR029068">
    <property type="entry name" value="Glyas_Bleomycin-R_OHBP_Dase"/>
</dbReference>
<dbReference type="PANTHER" id="PTHR43048:SF3">
    <property type="entry name" value="METHYLMALONYL-COA EPIMERASE, MITOCHONDRIAL"/>
    <property type="match status" value="1"/>
</dbReference>
<dbReference type="GO" id="GO:0004462">
    <property type="term" value="F:lactoylglutathione lyase activity"/>
    <property type="evidence" value="ECO:0007669"/>
    <property type="project" value="InterPro"/>
</dbReference>
<dbReference type="GO" id="GO:0046491">
    <property type="term" value="P:L-methylmalonyl-CoA metabolic process"/>
    <property type="evidence" value="ECO:0007669"/>
    <property type="project" value="TreeGrafter"/>
</dbReference>
<evidence type="ECO:0000313" key="3">
    <source>
        <dbReference type="EMBL" id="SUB57576.1"/>
    </source>
</evidence>
<accession>A0A379C7G7</accession>
<dbReference type="Gene3D" id="3.10.180.10">
    <property type="entry name" value="2,3-Dihydroxybiphenyl 1,2-Dioxygenase, domain 1"/>
    <property type="match status" value="1"/>
</dbReference>
<dbReference type="AlphaFoldDB" id="A0A379C7G7"/>
<dbReference type="PROSITE" id="PS51819">
    <property type="entry name" value="VOC"/>
    <property type="match status" value="1"/>
</dbReference>
<evidence type="ECO:0000313" key="4">
    <source>
        <dbReference type="Proteomes" id="UP000255517"/>
    </source>
</evidence>
<dbReference type="InterPro" id="IPR018146">
    <property type="entry name" value="Glyoxalase_1_CS"/>
</dbReference>
<dbReference type="InterPro" id="IPR051785">
    <property type="entry name" value="MMCE/EMCE_epimerase"/>
</dbReference>
<evidence type="ECO:0000256" key="1">
    <source>
        <dbReference type="ARBA" id="ARBA00022723"/>
    </source>
</evidence>
<name>A0A379C7G7_9FIRM</name>
<dbReference type="STRING" id="1122949.GCA_000378725_01565"/>
<sequence length="152" mass="17466">MYIRKVSHIGLTVTNLQRSIEFYRDILGLYYKGQMVMEGASSDELFQKKNIYAKVGYLSYSKENSPADIELIEFVGTPITKRSPSLFETSISELCFEVWDIEKFYEMLKAKNVKTMSSPQEFDSTKYGMGKSKALYFYDPDGNILEAITPID</sequence>
<organism evidence="3 4">
    <name type="scientific">Peptoniphilus lacrimalis</name>
    <dbReference type="NCBI Taxonomy" id="33031"/>
    <lineage>
        <taxon>Bacteria</taxon>
        <taxon>Bacillati</taxon>
        <taxon>Bacillota</taxon>
        <taxon>Tissierellia</taxon>
        <taxon>Tissierellales</taxon>
        <taxon>Peptoniphilaceae</taxon>
        <taxon>Peptoniphilus</taxon>
    </lineage>
</organism>
<dbReference type="InterPro" id="IPR004360">
    <property type="entry name" value="Glyas_Fos-R_dOase_dom"/>
</dbReference>
<feature type="domain" description="VOC" evidence="2">
    <location>
        <begin position="5"/>
        <end position="150"/>
    </location>
</feature>
<dbReference type="Proteomes" id="UP000255517">
    <property type="component" value="Unassembled WGS sequence"/>
</dbReference>
<reference evidence="3 4" key="1">
    <citation type="submission" date="2018-06" db="EMBL/GenBank/DDBJ databases">
        <authorList>
            <consortium name="Pathogen Informatics"/>
            <person name="Doyle S."/>
        </authorList>
    </citation>
    <scope>NUCLEOTIDE SEQUENCE [LARGE SCALE GENOMIC DNA]</scope>
    <source>
        <strain evidence="3 4">NCTC13149</strain>
    </source>
</reference>
<dbReference type="RefSeq" id="WP_019035203.1">
    <property type="nucleotide sequence ID" value="NZ_UGSZ01000001.1"/>
</dbReference>
<dbReference type="GO" id="GO:0004493">
    <property type="term" value="F:methylmalonyl-CoA epimerase activity"/>
    <property type="evidence" value="ECO:0007669"/>
    <property type="project" value="TreeGrafter"/>
</dbReference>
<dbReference type="OrthoDB" id="9788468at2"/>
<proteinExistence type="predicted"/>
<dbReference type="InterPro" id="IPR037523">
    <property type="entry name" value="VOC_core"/>
</dbReference>
<dbReference type="PANTHER" id="PTHR43048">
    <property type="entry name" value="METHYLMALONYL-COA EPIMERASE"/>
    <property type="match status" value="1"/>
</dbReference>
<evidence type="ECO:0000259" key="2">
    <source>
        <dbReference type="PROSITE" id="PS51819"/>
    </source>
</evidence>
<dbReference type="Pfam" id="PF00903">
    <property type="entry name" value="Glyoxalase"/>
    <property type="match status" value="1"/>
</dbReference>
<dbReference type="PROSITE" id="PS00934">
    <property type="entry name" value="GLYOXALASE_I_1"/>
    <property type="match status" value="1"/>
</dbReference>
<protein>
    <submittedName>
        <fullName evidence="3">Fosfomycin resistance protein FosB</fullName>
    </submittedName>
</protein>
<dbReference type="GO" id="GO:0046872">
    <property type="term" value="F:metal ion binding"/>
    <property type="evidence" value="ECO:0007669"/>
    <property type="project" value="UniProtKB-KW"/>
</dbReference>
<keyword evidence="1" id="KW-0479">Metal-binding</keyword>
<gene>
    <name evidence="3" type="ORF">NCTC13149_01421</name>
</gene>